<dbReference type="OrthoDB" id="6710567at2"/>
<dbReference type="Proteomes" id="UP000013261">
    <property type="component" value="Unassembled WGS sequence"/>
</dbReference>
<proteinExistence type="predicted"/>
<dbReference type="EMBL" id="APRL01000001">
    <property type="protein sequence ID" value="ENW97335.1"/>
    <property type="molecule type" value="Genomic_DNA"/>
</dbReference>
<evidence type="ECO:0000313" key="1">
    <source>
        <dbReference type="EMBL" id="ENW97335.1"/>
    </source>
</evidence>
<dbReference type="AlphaFoldDB" id="N9MVK7"/>
<dbReference type="PATRIC" id="fig|1217703.3.peg.160"/>
<reference evidence="1 2" key="1">
    <citation type="submission" date="2013-02" db="EMBL/GenBank/DDBJ databases">
        <title>The Genome Sequence of Acinetobacter sp. ANC 4105.</title>
        <authorList>
            <consortium name="The Broad Institute Genome Sequencing Platform"/>
            <consortium name="The Broad Institute Genome Sequencing Center for Infectious Disease"/>
            <person name="Cerqueira G."/>
            <person name="Feldgarden M."/>
            <person name="Courvalin P."/>
            <person name="Perichon B."/>
            <person name="Grillot-Courvalin C."/>
            <person name="Clermont D."/>
            <person name="Rocha E."/>
            <person name="Yoon E.-J."/>
            <person name="Nemec A."/>
            <person name="Walker B."/>
            <person name="Young S.K."/>
            <person name="Zeng Q."/>
            <person name="Gargeya S."/>
            <person name="Fitzgerald M."/>
            <person name="Haas B."/>
            <person name="Abouelleil A."/>
            <person name="Alvarado L."/>
            <person name="Arachchi H.M."/>
            <person name="Berlin A.M."/>
            <person name="Chapman S.B."/>
            <person name="Dewar J."/>
            <person name="Goldberg J."/>
            <person name="Griggs A."/>
            <person name="Gujja S."/>
            <person name="Hansen M."/>
            <person name="Howarth C."/>
            <person name="Imamovic A."/>
            <person name="Larimer J."/>
            <person name="McCowan C."/>
            <person name="Murphy C."/>
            <person name="Neiman D."/>
            <person name="Pearson M."/>
            <person name="Priest M."/>
            <person name="Roberts A."/>
            <person name="Saif S."/>
            <person name="Shea T."/>
            <person name="Sisk P."/>
            <person name="Sykes S."/>
            <person name="Wortman J."/>
            <person name="Nusbaum C."/>
            <person name="Birren B."/>
        </authorList>
    </citation>
    <scope>NUCLEOTIDE SEQUENCE [LARGE SCALE GENOMIC DNA]</scope>
    <source>
        <strain evidence="1 2">ANC 4105</strain>
    </source>
</reference>
<dbReference type="SUPFAM" id="SSF47598">
    <property type="entry name" value="Ribbon-helix-helix"/>
    <property type="match status" value="1"/>
</dbReference>
<organism evidence="1 2">
    <name type="scientific">Acinetobacter dispersus</name>
    <dbReference type="NCBI Taxonomy" id="70348"/>
    <lineage>
        <taxon>Bacteria</taxon>
        <taxon>Pseudomonadati</taxon>
        <taxon>Pseudomonadota</taxon>
        <taxon>Gammaproteobacteria</taxon>
        <taxon>Moraxellales</taxon>
        <taxon>Moraxellaceae</taxon>
        <taxon>Acinetobacter</taxon>
    </lineage>
</organism>
<evidence type="ECO:0000313" key="2">
    <source>
        <dbReference type="Proteomes" id="UP000013261"/>
    </source>
</evidence>
<dbReference type="InterPro" id="IPR010985">
    <property type="entry name" value="Ribbon_hlx_hlx"/>
</dbReference>
<dbReference type="GO" id="GO:0006355">
    <property type="term" value="P:regulation of DNA-templated transcription"/>
    <property type="evidence" value="ECO:0007669"/>
    <property type="project" value="InterPro"/>
</dbReference>
<accession>N9MVK7</accession>
<gene>
    <name evidence="1" type="ORF">F904_00173</name>
</gene>
<dbReference type="RefSeq" id="WP_005183560.1">
    <property type="nucleotide sequence ID" value="NZ_KB850048.1"/>
</dbReference>
<name>N9MVK7_9GAMM</name>
<comment type="caution">
    <text evidence="1">The sequence shown here is derived from an EMBL/GenBank/DDBJ whole genome shotgun (WGS) entry which is preliminary data.</text>
</comment>
<keyword evidence="2" id="KW-1185">Reference proteome</keyword>
<protein>
    <submittedName>
        <fullName evidence="1">Uncharacterized protein</fullName>
    </submittedName>
</protein>
<sequence length="121" mass="13923">MTVTIRLQTRLPSETHAKLTSYAEQEGISLNTAMINLLDFALGYAKKGENNLLDNTLTGLDSNLRKVKFMVNEYLINDATDEYTKENKDFYLDYISERFTELPLEEQRLLSDLVHALTNKD</sequence>
<dbReference type="HOGENOM" id="CLU_1998947_0_0_6"/>